<dbReference type="PANTHER" id="PTHR21600:SF47">
    <property type="entry name" value="RNA PSEUDOURIDINE SYNTHASE 1"/>
    <property type="match status" value="1"/>
</dbReference>
<dbReference type="InterPro" id="IPR020103">
    <property type="entry name" value="PsdUridine_synth_cat_dom_sf"/>
</dbReference>
<evidence type="ECO:0000256" key="2">
    <source>
        <dbReference type="SAM" id="MobiDB-lite"/>
    </source>
</evidence>
<feature type="domain" description="Pseudouridine synthase RsuA/RluA-like" evidence="3">
    <location>
        <begin position="67"/>
        <end position="247"/>
    </location>
</feature>
<sequence length="304" mass="33621">MASKSHITSPTNNQDPDNPQTQSYPVPLSPPLPPISKQIELNRALSASSKSSLFKLTNTHIVFEDEHLVVVDKPQGIYCETILSSLPRDQTSELHLANRLDRDTSGLMVITKSHKVAGKLVKAFTEHKVKKTYIALCLGTAPNWKTITVKSGHGRSKFGMWRVYALSNVGRSLPGGSVIRDMTTRFEVLTVNRHGSFTEPTMSNEGEVLAVEGEGVKCGGGGDERDEVLIRAYPKTGRTHQIRLHCQYLGIPIRGDVKYEGVHEWGGRTFDGHSLHAETLVFTHPITGVEVEFRAPLPHWATQN</sequence>
<protein>
    <recommendedName>
        <fullName evidence="3">Pseudouridine synthase RsuA/RluA-like domain-containing protein</fullName>
    </recommendedName>
</protein>
<dbReference type="GO" id="GO:0003723">
    <property type="term" value="F:RNA binding"/>
    <property type="evidence" value="ECO:0007669"/>
    <property type="project" value="InterPro"/>
</dbReference>
<dbReference type="InterPro" id="IPR006145">
    <property type="entry name" value="PsdUridine_synth_RsuA/RluA"/>
</dbReference>
<comment type="catalytic activity">
    <reaction evidence="1">
        <text>a uridine in RNA = a pseudouridine in RNA</text>
        <dbReference type="Rhea" id="RHEA:48348"/>
        <dbReference type="Rhea" id="RHEA-COMP:12068"/>
        <dbReference type="Rhea" id="RHEA-COMP:12069"/>
        <dbReference type="ChEBI" id="CHEBI:65314"/>
        <dbReference type="ChEBI" id="CHEBI:65315"/>
    </reaction>
</comment>
<keyword evidence="5" id="KW-1185">Reference proteome</keyword>
<organism evidence="4 5">
    <name type="scientific">Stephania yunnanensis</name>
    <dbReference type="NCBI Taxonomy" id="152371"/>
    <lineage>
        <taxon>Eukaryota</taxon>
        <taxon>Viridiplantae</taxon>
        <taxon>Streptophyta</taxon>
        <taxon>Embryophyta</taxon>
        <taxon>Tracheophyta</taxon>
        <taxon>Spermatophyta</taxon>
        <taxon>Magnoliopsida</taxon>
        <taxon>Ranunculales</taxon>
        <taxon>Menispermaceae</taxon>
        <taxon>Menispermoideae</taxon>
        <taxon>Cissampelideae</taxon>
        <taxon>Stephania</taxon>
    </lineage>
</organism>
<dbReference type="AlphaFoldDB" id="A0AAP0E4A9"/>
<dbReference type="PROSITE" id="PS01129">
    <property type="entry name" value="PSI_RLU"/>
    <property type="match status" value="1"/>
</dbReference>
<feature type="region of interest" description="Disordered" evidence="2">
    <location>
        <begin position="1"/>
        <end position="32"/>
    </location>
</feature>
<gene>
    <name evidence="4" type="ORF">Syun_028708</name>
</gene>
<dbReference type="CDD" id="cd02869">
    <property type="entry name" value="PseudoU_synth_RluA_like"/>
    <property type="match status" value="1"/>
</dbReference>
<dbReference type="GO" id="GO:0000455">
    <property type="term" value="P:enzyme-directed rRNA pseudouridine synthesis"/>
    <property type="evidence" value="ECO:0007669"/>
    <property type="project" value="TreeGrafter"/>
</dbReference>
<proteinExistence type="predicted"/>
<evidence type="ECO:0000259" key="3">
    <source>
        <dbReference type="Pfam" id="PF00849"/>
    </source>
</evidence>
<feature type="compositionally biased region" description="Polar residues" evidence="2">
    <location>
        <begin position="1"/>
        <end position="24"/>
    </location>
</feature>
<dbReference type="EMBL" id="JBBNAF010000013">
    <property type="protein sequence ID" value="KAK9086314.1"/>
    <property type="molecule type" value="Genomic_DNA"/>
</dbReference>
<dbReference type="Gene3D" id="3.30.2350.10">
    <property type="entry name" value="Pseudouridine synthase"/>
    <property type="match status" value="1"/>
</dbReference>
<accession>A0AAP0E4A9</accession>
<dbReference type="Proteomes" id="UP001420932">
    <property type="component" value="Unassembled WGS sequence"/>
</dbReference>
<name>A0AAP0E4A9_9MAGN</name>
<dbReference type="InterPro" id="IPR006224">
    <property type="entry name" value="PsdUridine_synth_RluA-like_CS"/>
</dbReference>
<comment type="caution">
    <text evidence="4">The sequence shown here is derived from an EMBL/GenBank/DDBJ whole genome shotgun (WGS) entry which is preliminary data.</text>
</comment>
<evidence type="ECO:0000256" key="1">
    <source>
        <dbReference type="ARBA" id="ARBA00000073"/>
    </source>
</evidence>
<evidence type="ECO:0000313" key="4">
    <source>
        <dbReference type="EMBL" id="KAK9086314.1"/>
    </source>
</evidence>
<dbReference type="GO" id="GO:0009982">
    <property type="term" value="F:pseudouridine synthase activity"/>
    <property type="evidence" value="ECO:0007669"/>
    <property type="project" value="InterPro"/>
</dbReference>
<evidence type="ECO:0000313" key="5">
    <source>
        <dbReference type="Proteomes" id="UP001420932"/>
    </source>
</evidence>
<reference evidence="4 5" key="1">
    <citation type="submission" date="2024-01" db="EMBL/GenBank/DDBJ databases">
        <title>Genome assemblies of Stephania.</title>
        <authorList>
            <person name="Yang L."/>
        </authorList>
    </citation>
    <scope>NUCLEOTIDE SEQUENCE [LARGE SCALE GENOMIC DNA]</scope>
    <source>
        <strain evidence="4">YNDBR</strain>
        <tissue evidence="4">Leaf</tissue>
    </source>
</reference>
<dbReference type="Pfam" id="PF00849">
    <property type="entry name" value="PseudoU_synth_2"/>
    <property type="match status" value="1"/>
</dbReference>
<dbReference type="InterPro" id="IPR050188">
    <property type="entry name" value="RluA_PseudoU_synthase"/>
</dbReference>
<dbReference type="SUPFAM" id="SSF55120">
    <property type="entry name" value="Pseudouridine synthase"/>
    <property type="match status" value="1"/>
</dbReference>
<dbReference type="PANTHER" id="PTHR21600">
    <property type="entry name" value="MITOCHONDRIAL RNA PSEUDOURIDINE SYNTHASE"/>
    <property type="match status" value="1"/>
</dbReference>